<feature type="region of interest" description="Disordered" evidence="1">
    <location>
        <begin position="1"/>
        <end position="43"/>
    </location>
</feature>
<dbReference type="InterPro" id="IPR028087">
    <property type="entry name" value="Tad_N"/>
</dbReference>
<feature type="compositionally biased region" description="Basic residues" evidence="1">
    <location>
        <begin position="13"/>
        <end position="41"/>
    </location>
</feature>
<dbReference type="Pfam" id="PF13400">
    <property type="entry name" value="Tad"/>
    <property type="match status" value="1"/>
</dbReference>
<proteinExistence type="predicted"/>
<feature type="compositionally biased region" description="Basic and acidic residues" evidence="1">
    <location>
        <begin position="1"/>
        <end position="12"/>
    </location>
</feature>
<accession>A0ABP6T1V0</accession>
<evidence type="ECO:0000313" key="4">
    <source>
        <dbReference type="Proteomes" id="UP001501676"/>
    </source>
</evidence>
<sequence>MTAHRHPNDLRTRSQRRPGRLGHGPRPRSLRARGQRAGRGRRWGEDGQATAFLAVLVLALLLLAGLVLDGGVALAARTCALDAAQSAARAGAQQLDLPLYRATGQLRLDPAQSLRAAQDFLAAAGTPGEVTATTAAVTVTTHTDRPAQLLQLVGVDTLRAAGTATATPTAPGNQP</sequence>
<evidence type="ECO:0000313" key="3">
    <source>
        <dbReference type="EMBL" id="GAA3390326.1"/>
    </source>
</evidence>
<gene>
    <name evidence="3" type="ORF">GCM10020369_43860</name>
</gene>
<dbReference type="EMBL" id="BAAAYN010000028">
    <property type="protein sequence ID" value="GAA3390326.1"/>
    <property type="molecule type" value="Genomic_DNA"/>
</dbReference>
<keyword evidence="4" id="KW-1185">Reference proteome</keyword>
<reference evidence="4" key="1">
    <citation type="journal article" date="2019" name="Int. J. Syst. Evol. Microbiol.">
        <title>The Global Catalogue of Microorganisms (GCM) 10K type strain sequencing project: providing services to taxonomists for standard genome sequencing and annotation.</title>
        <authorList>
            <consortium name="The Broad Institute Genomics Platform"/>
            <consortium name="The Broad Institute Genome Sequencing Center for Infectious Disease"/>
            <person name="Wu L."/>
            <person name="Ma J."/>
        </authorList>
    </citation>
    <scope>NUCLEOTIDE SEQUENCE [LARGE SCALE GENOMIC DNA]</scope>
    <source>
        <strain evidence="4">JCM 9458</strain>
    </source>
</reference>
<dbReference type="RefSeq" id="WP_345730049.1">
    <property type="nucleotide sequence ID" value="NZ_BAAAYN010000028.1"/>
</dbReference>
<evidence type="ECO:0000259" key="2">
    <source>
        <dbReference type="Pfam" id="PF13400"/>
    </source>
</evidence>
<evidence type="ECO:0000256" key="1">
    <source>
        <dbReference type="SAM" id="MobiDB-lite"/>
    </source>
</evidence>
<name>A0ABP6T1V0_9ACTN</name>
<comment type="caution">
    <text evidence="3">The sequence shown here is derived from an EMBL/GenBank/DDBJ whole genome shotgun (WGS) entry which is preliminary data.</text>
</comment>
<organism evidence="3 4">
    <name type="scientific">Cryptosporangium minutisporangium</name>
    <dbReference type="NCBI Taxonomy" id="113569"/>
    <lineage>
        <taxon>Bacteria</taxon>
        <taxon>Bacillati</taxon>
        <taxon>Actinomycetota</taxon>
        <taxon>Actinomycetes</taxon>
        <taxon>Cryptosporangiales</taxon>
        <taxon>Cryptosporangiaceae</taxon>
        <taxon>Cryptosporangium</taxon>
    </lineage>
</organism>
<dbReference type="Proteomes" id="UP001501676">
    <property type="component" value="Unassembled WGS sequence"/>
</dbReference>
<feature type="domain" description="Putative Flp pilus-assembly TadG-like N-terminal" evidence="2">
    <location>
        <begin position="47"/>
        <end position="94"/>
    </location>
</feature>
<protein>
    <recommendedName>
        <fullName evidence="2">Putative Flp pilus-assembly TadG-like N-terminal domain-containing protein</fullName>
    </recommendedName>
</protein>